<proteinExistence type="predicted"/>
<reference evidence="1" key="1">
    <citation type="submission" date="2022-11" db="EMBL/GenBank/DDBJ databases">
        <title>beta-Carotene-producing bacterium, Jeongeuplla avenae sp. nov., alleviates the salt stress of Arabidopsis seedlings.</title>
        <authorList>
            <person name="Jiang L."/>
            <person name="Lee J."/>
        </authorList>
    </citation>
    <scope>NUCLEOTIDE SEQUENCE</scope>
    <source>
        <strain evidence="1">DY_R2A_6</strain>
    </source>
</reference>
<name>A0ACD4NVC3_9HYPH</name>
<protein>
    <submittedName>
        <fullName evidence="1">Uncharacterized protein</fullName>
    </submittedName>
</protein>
<dbReference type="EMBL" id="CP113520">
    <property type="protein sequence ID" value="WAJ30710.1"/>
    <property type="molecule type" value="Genomic_DNA"/>
</dbReference>
<keyword evidence="2" id="KW-1185">Reference proteome</keyword>
<evidence type="ECO:0000313" key="2">
    <source>
        <dbReference type="Proteomes" id="UP001163223"/>
    </source>
</evidence>
<organism evidence="1 2">
    <name type="scientific">Antarcticirhabdus aurantiaca</name>
    <dbReference type="NCBI Taxonomy" id="2606717"/>
    <lineage>
        <taxon>Bacteria</taxon>
        <taxon>Pseudomonadati</taxon>
        <taxon>Pseudomonadota</taxon>
        <taxon>Alphaproteobacteria</taxon>
        <taxon>Hyphomicrobiales</taxon>
        <taxon>Aurantimonadaceae</taxon>
        <taxon>Antarcticirhabdus</taxon>
    </lineage>
</organism>
<accession>A0ACD4NVC3</accession>
<gene>
    <name evidence="1" type="ORF">OXU80_11095</name>
</gene>
<sequence length="80" mass="8108">MSDTRPTFTPAENRPRQRHGAAWFALVAIAAAVVIYFLFFTGRPDDGTLTGTLPPTGSPAATVGGSTAPAPAAPAPATAN</sequence>
<evidence type="ECO:0000313" key="1">
    <source>
        <dbReference type="EMBL" id="WAJ30710.1"/>
    </source>
</evidence>
<dbReference type="Proteomes" id="UP001163223">
    <property type="component" value="Chromosome"/>
</dbReference>